<comment type="caution">
    <text evidence="7">The sequence shown here is derived from an EMBL/GenBank/DDBJ whole genome shotgun (WGS) entry which is preliminary data.</text>
</comment>
<dbReference type="PANTHER" id="PTHR42770:SF16">
    <property type="entry name" value="AMINO ACID PERMEASE"/>
    <property type="match status" value="1"/>
</dbReference>
<evidence type="ECO:0000256" key="5">
    <source>
        <dbReference type="ARBA" id="ARBA00023136"/>
    </source>
</evidence>
<dbReference type="STRING" id="1089455.MOPEL_021_00040"/>
<organism evidence="7 8">
    <name type="scientific">Mobilicoccus pelagius NBRC 104925</name>
    <dbReference type="NCBI Taxonomy" id="1089455"/>
    <lineage>
        <taxon>Bacteria</taxon>
        <taxon>Bacillati</taxon>
        <taxon>Actinomycetota</taxon>
        <taxon>Actinomycetes</taxon>
        <taxon>Micrococcales</taxon>
        <taxon>Dermatophilaceae</taxon>
        <taxon>Mobilicoccus</taxon>
    </lineage>
</organism>
<dbReference type="RefSeq" id="WP_009481467.1">
    <property type="nucleotide sequence ID" value="NZ_BAFE01000020.1"/>
</dbReference>
<dbReference type="InterPro" id="IPR050367">
    <property type="entry name" value="APC_superfamily"/>
</dbReference>
<keyword evidence="8" id="KW-1185">Reference proteome</keyword>
<dbReference type="PIRSF" id="PIRSF006060">
    <property type="entry name" value="AA_transporter"/>
    <property type="match status" value="1"/>
</dbReference>
<feature type="transmembrane region" description="Helical" evidence="6">
    <location>
        <begin position="149"/>
        <end position="173"/>
    </location>
</feature>
<feature type="transmembrane region" description="Helical" evidence="6">
    <location>
        <begin position="12"/>
        <end position="35"/>
    </location>
</feature>
<feature type="transmembrane region" description="Helical" evidence="6">
    <location>
        <begin position="122"/>
        <end position="142"/>
    </location>
</feature>
<feature type="transmembrane region" description="Helical" evidence="6">
    <location>
        <begin position="193"/>
        <end position="214"/>
    </location>
</feature>
<dbReference type="Pfam" id="PF13520">
    <property type="entry name" value="AA_permease_2"/>
    <property type="match status" value="1"/>
</dbReference>
<dbReference type="PANTHER" id="PTHR42770">
    <property type="entry name" value="AMINO ACID TRANSPORTER-RELATED"/>
    <property type="match status" value="1"/>
</dbReference>
<sequence>MTTMTPGLRRRVTFPELIAYGLVFIGPAAAVGVFGSLDAKSHGVVPVVYLVATIAMAFTASSYVLMSREVPSAGSVFAYARAGLGRRPGFFAGWMIMLDYLLIPSVAYLFTGIALNSLLPSVPVWVWTAGAVLLTTVLNLAGSKIAARAAAVVVVVEVVILLVVLVLGTYVLLTQGPQRPWTSPITGMGEFSWHAVWAAVSVAVLSYLGFDAIATFAEETVGDARVVGRATLTCLVVAGVLFMAQTYVGALLTRVTPQELAATPELQGAAYYTAVGDQLGGWLHTALALAKGAGAAFSAMVGQAAASRILMDMGRSDVLPAGLTRVSARTGVPMVGVLVAAAGNVAMATWAATQPDGLDHLVSIVDVGALVAFVMLHASVVGYFWVRRRAGERSLRVHVIVPVVGAVVLLVVLANASPTALIVGAVWALLGLTVMLLRPGADLAVGE</sequence>
<evidence type="ECO:0000256" key="6">
    <source>
        <dbReference type="SAM" id="Phobius"/>
    </source>
</evidence>
<dbReference type="GO" id="GO:0022857">
    <property type="term" value="F:transmembrane transporter activity"/>
    <property type="evidence" value="ECO:0007669"/>
    <property type="project" value="InterPro"/>
</dbReference>
<protein>
    <submittedName>
        <fullName evidence="7">Putative amino acid transporter</fullName>
    </submittedName>
</protein>
<proteinExistence type="predicted"/>
<comment type="subcellular location">
    <subcellularLocation>
        <location evidence="1">Cell membrane</location>
        <topology evidence="1">Multi-pass membrane protein</topology>
    </subcellularLocation>
</comment>
<dbReference type="eggNOG" id="COG0531">
    <property type="taxonomic scope" value="Bacteria"/>
</dbReference>
<dbReference type="EMBL" id="BAFE01000020">
    <property type="protein sequence ID" value="GAB47569.1"/>
    <property type="molecule type" value="Genomic_DNA"/>
</dbReference>
<keyword evidence="3 6" id="KW-0812">Transmembrane</keyword>
<reference evidence="7 8" key="1">
    <citation type="submission" date="2012-02" db="EMBL/GenBank/DDBJ databases">
        <title>Whole genome shotgun sequence of Mobilicoccus pelagius NBRC 104925.</title>
        <authorList>
            <person name="Yoshida Y."/>
            <person name="Hosoyama A."/>
            <person name="Tsuchikane K."/>
            <person name="Katsumata H."/>
            <person name="Yamazaki S."/>
            <person name="Fujita N."/>
        </authorList>
    </citation>
    <scope>NUCLEOTIDE SEQUENCE [LARGE SCALE GENOMIC DNA]</scope>
    <source>
        <strain evidence="7 8">NBRC 104925</strain>
    </source>
</reference>
<dbReference type="Gene3D" id="1.20.1740.10">
    <property type="entry name" value="Amino acid/polyamine transporter I"/>
    <property type="match status" value="1"/>
</dbReference>
<accession>H5UPB1</accession>
<keyword evidence="5 6" id="KW-0472">Membrane</keyword>
<feature type="transmembrane region" description="Helical" evidence="6">
    <location>
        <begin position="226"/>
        <end position="248"/>
    </location>
</feature>
<feature type="transmembrane region" description="Helical" evidence="6">
    <location>
        <begin position="397"/>
        <end position="414"/>
    </location>
</feature>
<keyword evidence="4 6" id="KW-1133">Transmembrane helix</keyword>
<gene>
    <name evidence="7" type="ORF">MOPEL_021_00040</name>
</gene>
<dbReference type="OrthoDB" id="9762947at2"/>
<feature type="transmembrane region" description="Helical" evidence="6">
    <location>
        <begin position="88"/>
        <end position="110"/>
    </location>
</feature>
<keyword evidence="2" id="KW-1003">Cell membrane</keyword>
<feature type="transmembrane region" description="Helical" evidence="6">
    <location>
        <begin position="420"/>
        <end position="437"/>
    </location>
</feature>
<evidence type="ECO:0000313" key="8">
    <source>
        <dbReference type="Proteomes" id="UP000004367"/>
    </source>
</evidence>
<dbReference type="AlphaFoldDB" id="H5UPB1"/>
<dbReference type="InterPro" id="IPR002293">
    <property type="entry name" value="AA/rel_permease1"/>
</dbReference>
<dbReference type="Proteomes" id="UP000004367">
    <property type="component" value="Unassembled WGS sequence"/>
</dbReference>
<feature type="transmembrane region" description="Helical" evidence="6">
    <location>
        <begin position="364"/>
        <end position="385"/>
    </location>
</feature>
<evidence type="ECO:0000256" key="4">
    <source>
        <dbReference type="ARBA" id="ARBA00022989"/>
    </source>
</evidence>
<evidence type="ECO:0000256" key="2">
    <source>
        <dbReference type="ARBA" id="ARBA00022475"/>
    </source>
</evidence>
<feature type="transmembrane region" description="Helical" evidence="6">
    <location>
        <begin position="332"/>
        <end position="352"/>
    </location>
</feature>
<evidence type="ECO:0000256" key="3">
    <source>
        <dbReference type="ARBA" id="ARBA00022692"/>
    </source>
</evidence>
<feature type="transmembrane region" description="Helical" evidence="6">
    <location>
        <begin position="47"/>
        <end position="67"/>
    </location>
</feature>
<evidence type="ECO:0000256" key="1">
    <source>
        <dbReference type="ARBA" id="ARBA00004651"/>
    </source>
</evidence>
<evidence type="ECO:0000313" key="7">
    <source>
        <dbReference type="EMBL" id="GAB47569.1"/>
    </source>
</evidence>
<name>H5UPB1_9MICO</name>
<dbReference type="GO" id="GO:0005886">
    <property type="term" value="C:plasma membrane"/>
    <property type="evidence" value="ECO:0007669"/>
    <property type="project" value="UniProtKB-SubCell"/>
</dbReference>